<dbReference type="AlphaFoldDB" id="A0A6M0SZB0"/>
<dbReference type="InterPro" id="IPR006944">
    <property type="entry name" value="Phage/GTA_portal"/>
</dbReference>
<reference evidence="1 2" key="1">
    <citation type="submission" date="2019-02" db="EMBL/GenBank/DDBJ databases">
        <title>Genome sequencing of Clostridium botulinum clinical isolates.</title>
        <authorList>
            <person name="Brunt J."/>
            <person name="Van Vliet A.H.M."/>
            <person name="Stringer S.C."/>
            <person name="Grant K.A."/>
            <person name="Carter A.C."/>
            <person name="Peck M.W."/>
        </authorList>
    </citation>
    <scope>NUCLEOTIDE SEQUENCE [LARGE SCALE GENOMIC DNA]</scope>
    <source>
        <strain evidence="1 2">R1125/03</strain>
    </source>
</reference>
<evidence type="ECO:0000313" key="1">
    <source>
        <dbReference type="EMBL" id="NFA60828.1"/>
    </source>
</evidence>
<evidence type="ECO:0000313" key="2">
    <source>
        <dbReference type="Proteomes" id="UP000473089"/>
    </source>
</evidence>
<sequence length="416" mass="47374">MGIFNKMWAIKNTTTETVDPSDWFTSLIKSRTTTSGEKVTKESALTTSGVYACTDIIASSISKLPIHIYQKDKDGSNRVDNDVSYLLEKRPNLYMTPSIFKHTLTVKLLLDGNTYVWVERRRGKAINLWILNNVQVLQDSTTGEIIYKATLNNKPNTFFSDEIIHIKSLSTDGILGKSKIDILRETIGNMQSSRKLLGNYFKNGTTTSGVITYPSNLNADAKTEIRKQWQENNSGYDNAGKVAVLDLGLEYKEINSLKFTDQQFLESTKFTLEEIARVFKVPLHMINSLDRSTFNNIEQQSLDFYMNTILPLLLQIEEEFNYKLFSSTQREKYFIKFNMEGALRGDSATRSSYYEKMINLGVYSINEVRKLENMNSIGIQGDTHRVDLNHVDIKVANDYQLAKANSKKKGGEIDNE</sequence>
<organism evidence="1 2">
    <name type="scientific">Clostridium botulinum</name>
    <dbReference type="NCBI Taxonomy" id="1491"/>
    <lineage>
        <taxon>Bacteria</taxon>
        <taxon>Bacillati</taxon>
        <taxon>Bacillota</taxon>
        <taxon>Clostridia</taxon>
        <taxon>Eubacteriales</taxon>
        <taxon>Clostridiaceae</taxon>
        <taxon>Clostridium</taxon>
    </lineage>
</organism>
<gene>
    <name evidence="1" type="ORF">EXM42_10635</name>
</gene>
<dbReference type="Proteomes" id="UP000473089">
    <property type="component" value="Unassembled WGS sequence"/>
</dbReference>
<protein>
    <submittedName>
        <fullName evidence="1">Phage portal protein</fullName>
    </submittedName>
</protein>
<dbReference type="InterPro" id="IPR006427">
    <property type="entry name" value="Portal_HK97"/>
</dbReference>
<dbReference type="EMBL" id="SGJP01000020">
    <property type="protein sequence ID" value="NFA60828.1"/>
    <property type="molecule type" value="Genomic_DNA"/>
</dbReference>
<proteinExistence type="predicted"/>
<comment type="caution">
    <text evidence="1">The sequence shown here is derived from an EMBL/GenBank/DDBJ whole genome shotgun (WGS) entry which is preliminary data.</text>
</comment>
<dbReference type="Pfam" id="PF04860">
    <property type="entry name" value="Phage_portal"/>
    <property type="match status" value="1"/>
</dbReference>
<accession>A0A6M0SZB0</accession>
<dbReference type="NCBIfam" id="TIGR01537">
    <property type="entry name" value="portal_HK97"/>
    <property type="match status" value="1"/>
</dbReference>
<name>A0A6M0SZB0_CLOBO</name>